<evidence type="ECO:0000256" key="8">
    <source>
        <dbReference type="ARBA" id="ARBA00022842"/>
    </source>
</evidence>
<keyword evidence="9 11" id="KW-0501">Molybdenum cofactor biosynthesis</keyword>
<evidence type="ECO:0000256" key="3">
    <source>
        <dbReference type="ARBA" id="ARBA00005046"/>
    </source>
</evidence>
<dbReference type="EMBL" id="VOSK01000149">
    <property type="protein sequence ID" value="MPR28487.1"/>
    <property type="molecule type" value="Genomic_DNA"/>
</dbReference>
<name>A0A5N7MN99_9HYPH</name>
<dbReference type="Gene3D" id="2.170.190.11">
    <property type="entry name" value="Molybdopterin biosynthesis moea protein, domain 3"/>
    <property type="match status" value="1"/>
</dbReference>
<dbReference type="Pfam" id="PF03454">
    <property type="entry name" value="MoeA_C"/>
    <property type="match status" value="1"/>
</dbReference>
<dbReference type="CDD" id="cd00887">
    <property type="entry name" value="MoeA"/>
    <property type="match status" value="1"/>
</dbReference>
<comment type="pathway">
    <text evidence="3 11">Cofactor biosynthesis; molybdopterin biosynthesis.</text>
</comment>
<dbReference type="Gene3D" id="3.40.980.10">
    <property type="entry name" value="MoaB/Mog-like domain"/>
    <property type="match status" value="1"/>
</dbReference>
<dbReference type="RefSeq" id="WP_152714783.1">
    <property type="nucleotide sequence ID" value="NZ_VOSJ01000149.1"/>
</dbReference>
<feature type="domain" description="MoaB/Mog" evidence="12">
    <location>
        <begin position="178"/>
        <end position="317"/>
    </location>
</feature>
<keyword evidence="7 11" id="KW-0479">Metal-binding</keyword>
<evidence type="ECO:0000256" key="2">
    <source>
        <dbReference type="ARBA" id="ARBA00002901"/>
    </source>
</evidence>
<dbReference type="FunFam" id="3.40.980.10:FF:000004">
    <property type="entry name" value="Molybdopterin molybdenumtransferase"/>
    <property type="match status" value="1"/>
</dbReference>
<dbReference type="Proteomes" id="UP000403266">
    <property type="component" value="Unassembled WGS sequence"/>
</dbReference>
<dbReference type="SUPFAM" id="SSF63867">
    <property type="entry name" value="MoeA C-terminal domain-like"/>
    <property type="match status" value="1"/>
</dbReference>
<comment type="catalytic activity">
    <reaction evidence="10">
        <text>adenylyl-molybdopterin + molybdate = Mo-molybdopterin + AMP + H(+)</text>
        <dbReference type="Rhea" id="RHEA:35047"/>
        <dbReference type="ChEBI" id="CHEBI:15378"/>
        <dbReference type="ChEBI" id="CHEBI:36264"/>
        <dbReference type="ChEBI" id="CHEBI:62727"/>
        <dbReference type="ChEBI" id="CHEBI:71302"/>
        <dbReference type="ChEBI" id="CHEBI:456215"/>
        <dbReference type="EC" id="2.10.1.1"/>
    </reaction>
</comment>
<dbReference type="InterPro" id="IPR001453">
    <property type="entry name" value="MoaB/Mog_dom"/>
</dbReference>
<dbReference type="InterPro" id="IPR036688">
    <property type="entry name" value="MoeA_C_domain_IV_sf"/>
</dbReference>
<dbReference type="Gene3D" id="3.90.105.10">
    <property type="entry name" value="Molybdopterin biosynthesis moea protein, domain 2"/>
    <property type="match status" value="1"/>
</dbReference>
<evidence type="ECO:0000259" key="12">
    <source>
        <dbReference type="SMART" id="SM00852"/>
    </source>
</evidence>
<dbReference type="GO" id="GO:0061599">
    <property type="term" value="F:molybdopterin molybdotransferase activity"/>
    <property type="evidence" value="ECO:0007669"/>
    <property type="project" value="UniProtKB-UniRule"/>
</dbReference>
<comment type="caution">
    <text evidence="13">The sequence shown here is derived from an EMBL/GenBank/DDBJ whole genome shotgun (WGS) entry which is preliminary data.</text>
</comment>
<dbReference type="UniPathway" id="UPA00344"/>
<comment type="function">
    <text evidence="2 11">Catalyzes the insertion of molybdate into adenylated molybdopterin with the concomitant release of AMP.</text>
</comment>
<reference evidence="13 14" key="1">
    <citation type="journal article" date="2019" name="Syst. Appl. Microbiol.">
        <title>Microvirga tunisiensis sp. nov., a root nodule symbiotic bacterium isolated from Lupinus micranthus and L. luteus grown in Northern Tunisia.</title>
        <authorList>
            <person name="Msaddak A."/>
            <person name="Rejili M."/>
            <person name="Duran D."/>
            <person name="Mars M."/>
            <person name="Palacios J.M."/>
            <person name="Ruiz-Argueso T."/>
            <person name="Rey L."/>
            <person name="Imperial J."/>
        </authorList>
    </citation>
    <scope>NUCLEOTIDE SEQUENCE [LARGE SCALE GENOMIC DNA]</scope>
    <source>
        <strain evidence="13 14">Lmie10</strain>
    </source>
</reference>
<dbReference type="Gene3D" id="2.40.340.10">
    <property type="entry name" value="MoeA, C-terminal, domain IV"/>
    <property type="match status" value="1"/>
</dbReference>
<protein>
    <recommendedName>
        <fullName evidence="11">Molybdopterin molybdenumtransferase</fullName>
        <ecNumber evidence="11">2.10.1.1</ecNumber>
    </recommendedName>
</protein>
<evidence type="ECO:0000256" key="7">
    <source>
        <dbReference type="ARBA" id="ARBA00022723"/>
    </source>
</evidence>
<dbReference type="FunFam" id="2.170.190.11:FF:000001">
    <property type="entry name" value="Molybdopterin molybdenumtransferase"/>
    <property type="match status" value="1"/>
</dbReference>
<dbReference type="OrthoDB" id="9804758at2"/>
<evidence type="ECO:0000256" key="4">
    <source>
        <dbReference type="ARBA" id="ARBA00010763"/>
    </source>
</evidence>
<evidence type="ECO:0000256" key="9">
    <source>
        <dbReference type="ARBA" id="ARBA00023150"/>
    </source>
</evidence>
<evidence type="ECO:0000256" key="1">
    <source>
        <dbReference type="ARBA" id="ARBA00001946"/>
    </source>
</evidence>
<sequence>MSLISVEDALSRVLASVDKPVGIEHGPLAACAGRTLAEDVDARRDQPPFPASAMDGYAVRSADCTQVPATLRVIGTSAAGNRFSGTVGAMEAVRIFTGAPVPDGADAVVLQEDTERSGDHVVVKEPARSSRHIRAAGLDFRAGDVLLQAGLRLDSRHIALAAAMGHGALPVHRKPRVAILATGDELVRAGDPVGPDQITASSLPATMLMVEKAGAEAIDLGIARDTLESLDERIQAARDAGADILVTLGGASVGEHDLVQKALCRQGMDLGFWRVALRPGKPLMHGRLGSTLLLGLPGNPVSSLVCAVLFLIPAIRALLGDQKAAEDPTEDAILGADLPPNRERQDYMRASLSLQDVPLSLAKGPERLMLPVATPHLLQDSSMLSILERSDALLVRPPHAPAAMAGEPCRIIRLERFC</sequence>
<dbReference type="InterPro" id="IPR005111">
    <property type="entry name" value="MoeA_C_domain_IV"/>
</dbReference>
<dbReference type="SUPFAM" id="SSF53218">
    <property type="entry name" value="Molybdenum cofactor biosynthesis proteins"/>
    <property type="match status" value="1"/>
</dbReference>
<dbReference type="GO" id="GO:0005829">
    <property type="term" value="C:cytosol"/>
    <property type="evidence" value="ECO:0007669"/>
    <property type="project" value="TreeGrafter"/>
</dbReference>
<dbReference type="PANTHER" id="PTHR10192">
    <property type="entry name" value="MOLYBDOPTERIN BIOSYNTHESIS PROTEIN"/>
    <property type="match status" value="1"/>
</dbReference>
<accession>A0A5N7MN99</accession>
<dbReference type="InterPro" id="IPR038987">
    <property type="entry name" value="MoeA-like"/>
</dbReference>
<comment type="cofactor">
    <cofactor evidence="1 11">
        <name>Mg(2+)</name>
        <dbReference type="ChEBI" id="CHEBI:18420"/>
    </cofactor>
</comment>
<evidence type="ECO:0000256" key="10">
    <source>
        <dbReference type="ARBA" id="ARBA00047317"/>
    </source>
</evidence>
<dbReference type="SUPFAM" id="SSF63882">
    <property type="entry name" value="MoeA N-terminal region -like"/>
    <property type="match status" value="1"/>
</dbReference>
<dbReference type="AlphaFoldDB" id="A0A5N7MN99"/>
<keyword evidence="14" id="KW-1185">Reference proteome</keyword>
<keyword evidence="5 11" id="KW-0500">Molybdenum</keyword>
<dbReference type="Pfam" id="PF03453">
    <property type="entry name" value="MoeA_N"/>
    <property type="match status" value="1"/>
</dbReference>
<dbReference type="PANTHER" id="PTHR10192:SF5">
    <property type="entry name" value="GEPHYRIN"/>
    <property type="match status" value="1"/>
</dbReference>
<dbReference type="InterPro" id="IPR005110">
    <property type="entry name" value="MoeA_linker/N"/>
</dbReference>
<evidence type="ECO:0000256" key="11">
    <source>
        <dbReference type="RuleBase" id="RU365090"/>
    </source>
</evidence>
<organism evidence="13 14">
    <name type="scientific">Microvirga tunisiensis</name>
    <dbReference type="NCBI Taxonomy" id="2108360"/>
    <lineage>
        <taxon>Bacteria</taxon>
        <taxon>Pseudomonadati</taxon>
        <taxon>Pseudomonadota</taxon>
        <taxon>Alphaproteobacteria</taxon>
        <taxon>Hyphomicrobiales</taxon>
        <taxon>Methylobacteriaceae</taxon>
        <taxon>Microvirga</taxon>
    </lineage>
</organism>
<comment type="similarity">
    <text evidence="4 11">Belongs to the MoeA family.</text>
</comment>
<dbReference type="EC" id="2.10.1.1" evidence="11"/>
<keyword evidence="8 11" id="KW-0460">Magnesium</keyword>
<dbReference type="GO" id="GO:0006777">
    <property type="term" value="P:Mo-molybdopterin cofactor biosynthetic process"/>
    <property type="evidence" value="ECO:0007669"/>
    <property type="project" value="UniProtKB-UniRule"/>
</dbReference>
<dbReference type="GO" id="GO:0046872">
    <property type="term" value="F:metal ion binding"/>
    <property type="evidence" value="ECO:0007669"/>
    <property type="project" value="UniProtKB-UniRule"/>
</dbReference>
<keyword evidence="6 11" id="KW-0808">Transferase</keyword>
<dbReference type="SMART" id="SM00852">
    <property type="entry name" value="MoCF_biosynth"/>
    <property type="match status" value="1"/>
</dbReference>
<dbReference type="InterPro" id="IPR036135">
    <property type="entry name" value="MoeA_linker/N_sf"/>
</dbReference>
<evidence type="ECO:0000313" key="13">
    <source>
        <dbReference type="EMBL" id="MPR28487.1"/>
    </source>
</evidence>
<evidence type="ECO:0000313" key="14">
    <source>
        <dbReference type="Proteomes" id="UP000403266"/>
    </source>
</evidence>
<proteinExistence type="inferred from homology"/>
<evidence type="ECO:0000256" key="5">
    <source>
        <dbReference type="ARBA" id="ARBA00022505"/>
    </source>
</evidence>
<evidence type="ECO:0000256" key="6">
    <source>
        <dbReference type="ARBA" id="ARBA00022679"/>
    </source>
</evidence>
<dbReference type="InterPro" id="IPR036425">
    <property type="entry name" value="MoaB/Mog-like_dom_sf"/>
</dbReference>
<dbReference type="Pfam" id="PF00994">
    <property type="entry name" value="MoCF_biosynth"/>
    <property type="match status" value="1"/>
</dbReference>
<dbReference type="NCBIfam" id="NF045515">
    <property type="entry name" value="Glp_gephyrin"/>
    <property type="match status" value="1"/>
</dbReference>
<gene>
    <name evidence="13" type="ORF">FS320_25900</name>
</gene>